<accession>A0ABS1F940</accession>
<keyword evidence="4" id="KW-1185">Reference proteome</keyword>
<dbReference type="PANTHER" id="PTHR43484">
    <property type="match status" value="1"/>
</dbReference>
<feature type="region of interest" description="Disordered" evidence="2">
    <location>
        <begin position="1"/>
        <end position="25"/>
    </location>
</feature>
<gene>
    <name evidence="3" type="ORF">JHL17_21260</name>
</gene>
<reference evidence="4" key="1">
    <citation type="submission" date="2021-01" db="EMBL/GenBank/DDBJ databases">
        <title>Genome public.</title>
        <authorList>
            <person name="Liu C."/>
            <person name="Sun Q."/>
        </authorList>
    </citation>
    <scope>NUCLEOTIDE SEQUENCE [LARGE SCALE GENOMIC DNA]</scope>
    <source>
        <strain evidence="4">YIM B02556</strain>
    </source>
</reference>
<dbReference type="Gene3D" id="3.40.1550.10">
    <property type="entry name" value="CheC-like"/>
    <property type="match status" value="1"/>
</dbReference>
<keyword evidence="1" id="KW-0145">Chemotaxis</keyword>
<proteinExistence type="predicted"/>
<dbReference type="CDD" id="cd17910">
    <property type="entry name" value="CheC_ClassII"/>
    <property type="match status" value="1"/>
</dbReference>
<evidence type="ECO:0000313" key="3">
    <source>
        <dbReference type="EMBL" id="MBK1839939.1"/>
    </source>
</evidence>
<dbReference type="SUPFAM" id="SSF103039">
    <property type="entry name" value="CheC-like"/>
    <property type="match status" value="1"/>
</dbReference>
<dbReference type="Proteomes" id="UP000652760">
    <property type="component" value="Unassembled WGS sequence"/>
</dbReference>
<feature type="compositionally biased region" description="Pro residues" evidence="2">
    <location>
        <begin position="9"/>
        <end position="24"/>
    </location>
</feature>
<comment type="caution">
    <text evidence="3">The sequence shown here is derived from an EMBL/GenBank/DDBJ whole genome shotgun (WGS) entry which is preliminary data.</text>
</comment>
<organism evidence="3 4">
    <name type="scientific">Azospirillum endophyticum</name>
    <dbReference type="NCBI Taxonomy" id="2800326"/>
    <lineage>
        <taxon>Bacteria</taxon>
        <taxon>Pseudomonadati</taxon>
        <taxon>Pseudomonadota</taxon>
        <taxon>Alphaproteobacteria</taxon>
        <taxon>Rhodospirillales</taxon>
        <taxon>Azospirillaceae</taxon>
        <taxon>Azospirillum</taxon>
    </lineage>
</organism>
<sequence>MTPMIDPASPDPVSPETVPAPPAADPLSLDADDADAIAELFNIGMGEPAAALSSMLGEEVHLSVPSFAVSTRARITGEVGGDLEGGQPVCAVRGAFTGPFTGEALLIFPERGMLALVGRLIPVDPAAEAPGEMEQDALTEIGNIILNGCLASLSNLIGGELSGTVPGYRAGEPAAVIGSATDPVLFVRIDMALAAGDARGHALFLLDIASLDAFREAIRQALAGL</sequence>
<name>A0ABS1F940_9PROT</name>
<protein>
    <submittedName>
        <fullName evidence="3">Chemotaxis protein</fullName>
    </submittedName>
</protein>
<evidence type="ECO:0000313" key="4">
    <source>
        <dbReference type="Proteomes" id="UP000652760"/>
    </source>
</evidence>
<dbReference type="EMBL" id="JAENHM010000059">
    <property type="protein sequence ID" value="MBK1839939.1"/>
    <property type="molecule type" value="Genomic_DNA"/>
</dbReference>
<evidence type="ECO:0000256" key="2">
    <source>
        <dbReference type="SAM" id="MobiDB-lite"/>
    </source>
</evidence>
<evidence type="ECO:0000256" key="1">
    <source>
        <dbReference type="ARBA" id="ARBA00022500"/>
    </source>
</evidence>
<dbReference type="InterPro" id="IPR028976">
    <property type="entry name" value="CheC-like_sf"/>
</dbReference>
<dbReference type="InterPro" id="IPR051469">
    <property type="entry name" value="FliN/MopA/SpaO"/>
</dbReference>
<dbReference type="PANTHER" id="PTHR43484:SF1">
    <property type="entry name" value="FLAGELLAR MOTOR SWITCH PROTEIN FLIN"/>
    <property type="match status" value="1"/>
</dbReference>